<protein>
    <recommendedName>
        <fullName evidence="1">F-box domain-containing protein</fullName>
    </recommendedName>
</protein>
<reference evidence="2" key="1">
    <citation type="submission" date="2023-03" db="EMBL/GenBank/DDBJ databases">
        <title>Massive genome expansion in bonnet fungi (Mycena s.s.) driven by repeated elements and novel gene families across ecological guilds.</title>
        <authorList>
            <consortium name="Lawrence Berkeley National Laboratory"/>
            <person name="Harder C.B."/>
            <person name="Miyauchi S."/>
            <person name="Viragh M."/>
            <person name="Kuo A."/>
            <person name="Thoen E."/>
            <person name="Andreopoulos B."/>
            <person name="Lu D."/>
            <person name="Skrede I."/>
            <person name="Drula E."/>
            <person name="Henrissat B."/>
            <person name="Morin E."/>
            <person name="Kohler A."/>
            <person name="Barry K."/>
            <person name="LaButti K."/>
            <person name="Morin E."/>
            <person name="Salamov A."/>
            <person name="Lipzen A."/>
            <person name="Mereny Z."/>
            <person name="Hegedus B."/>
            <person name="Baldrian P."/>
            <person name="Stursova M."/>
            <person name="Weitz H."/>
            <person name="Taylor A."/>
            <person name="Grigoriev I.V."/>
            <person name="Nagy L.G."/>
            <person name="Martin F."/>
            <person name="Kauserud H."/>
        </authorList>
    </citation>
    <scope>NUCLEOTIDE SEQUENCE</scope>
    <source>
        <strain evidence="2">CBHHK182m</strain>
    </source>
</reference>
<evidence type="ECO:0000313" key="3">
    <source>
        <dbReference type="Proteomes" id="UP001215598"/>
    </source>
</evidence>
<keyword evidence="3" id="KW-1185">Reference proteome</keyword>
<accession>A0AAD7MZR8</accession>
<dbReference type="AlphaFoldDB" id="A0AAD7MZR8"/>
<evidence type="ECO:0000313" key="2">
    <source>
        <dbReference type="EMBL" id="KAJ7739574.1"/>
    </source>
</evidence>
<dbReference type="EMBL" id="JARKIB010000106">
    <property type="protein sequence ID" value="KAJ7739574.1"/>
    <property type="molecule type" value="Genomic_DNA"/>
</dbReference>
<sequence length="153" mass="17185">MLCAACKDPLPPSAVLPTPKQKEELLELVRLPFIATASHSSQYESKIASSIEALAQYDSGIGRLRKSLADMLADREELREYLDGCRSLFSPLRRLPAEVLCQIFTPFSTSFDSGDQRYSRRPPLSEPELHPISLVCARWHDIILDTPALWSDI</sequence>
<dbReference type="Gene3D" id="1.20.1280.50">
    <property type="match status" value="1"/>
</dbReference>
<proteinExistence type="predicted"/>
<dbReference type="InterPro" id="IPR001810">
    <property type="entry name" value="F-box_dom"/>
</dbReference>
<name>A0AAD7MZR8_9AGAR</name>
<organism evidence="2 3">
    <name type="scientific">Mycena metata</name>
    <dbReference type="NCBI Taxonomy" id="1033252"/>
    <lineage>
        <taxon>Eukaryota</taxon>
        <taxon>Fungi</taxon>
        <taxon>Dikarya</taxon>
        <taxon>Basidiomycota</taxon>
        <taxon>Agaricomycotina</taxon>
        <taxon>Agaricomycetes</taxon>
        <taxon>Agaricomycetidae</taxon>
        <taxon>Agaricales</taxon>
        <taxon>Marasmiineae</taxon>
        <taxon>Mycenaceae</taxon>
        <taxon>Mycena</taxon>
    </lineage>
</organism>
<evidence type="ECO:0000259" key="1">
    <source>
        <dbReference type="Pfam" id="PF12937"/>
    </source>
</evidence>
<dbReference type="InterPro" id="IPR036047">
    <property type="entry name" value="F-box-like_dom_sf"/>
</dbReference>
<dbReference type="Pfam" id="PF12937">
    <property type="entry name" value="F-box-like"/>
    <property type="match status" value="1"/>
</dbReference>
<dbReference type="Proteomes" id="UP001215598">
    <property type="component" value="Unassembled WGS sequence"/>
</dbReference>
<dbReference type="SUPFAM" id="SSF81383">
    <property type="entry name" value="F-box domain"/>
    <property type="match status" value="1"/>
</dbReference>
<gene>
    <name evidence="2" type="ORF">B0H16DRAFT_1324889</name>
</gene>
<feature type="domain" description="F-box" evidence="1">
    <location>
        <begin position="93"/>
        <end position="152"/>
    </location>
</feature>
<feature type="non-terminal residue" evidence="2">
    <location>
        <position position="153"/>
    </location>
</feature>
<comment type="caution">
    <text evidence="2">The sequence shown here is derived from an EMBL/GenBank/DDBJ whole genome shotgun (WGS) entry which is preliminary data.</text>
</comment>